<dbReference type="PANTHER" id="PTHR11751:SF29">
    <property type="entry name" value="ALANINE TRANSAMINASE"/>
    <property type="match status" value="1"/>
</dbReference>
<evidence type="ECO:0000256" key="2">
    <source>
        <dbReference type="ARBA" id="ARBA00011738"/>
    </source>
</evidence>
<dbReference type="Pfam" id="PF00155">
    <property type="entry name" value="Aminotran_1_2"/>
    <property type="match status" value="1"/>
</dbReference>
<dbReference type="Gene3D" id="3.40.640.10">
    <property type="entry name" value="Type I PLP-dependent aspartate aminotransferase-like (Major domain)"/>
    <property type="match status" value="1"/>
</dbReference>
<evidence type="ECO:0000256" key="6">
    <source>
        <dbReference type="ARBA" id="ARBA00025708"/>
    </source>
</evidence>
<evidence type="ECO:0000256" key="7">
    <source>
        <dbReference type="ARBA" id="ARBA00025785"/>
    </source>
</evidence>
<gene>
    <name evidence="11" type="ORF">RUM44_002847</name>
</gene>
<keyword evidence="5" id="KW-0663">Pyridoxal phosphate</keyword>
<dbReference type="EC" id="2.6.1.2" evidence="8"/>
<dbReference type="EMBL" id="JAWJWF010000050">
    <property type="protein sequence ID" value="KAK6618395.1"/>
    <property type="molecule type" value="Genomic_DNA"/>
</dbReference>
<keyword evidence="4" id="KW-0808">Transferase</keyword>
<dbReference type="InterPro" id="IPR015421">
    <property type="entry name" value="PyrdxlP-dep_Trfase_major"/>
</dbReference>
<proteinExistence type="inferred from homology"/>
<sequence length="463" mass="51957">MMEYAVRGPLLVRATELEKELIAGEKKPFTKVIKANLGDAHAMGQKPITFYRQVLALVSYPELMKNKQFPPDVVARAEELLSVCRGKSVGAYSDSFGIELIRKHVAEFITERDGFKCNWTDILISAGASDGIKSVLKLLNERIGGKPPGVMIPIPQYPLYSATLAEFDMYLIGYYLNEDANWGLDIKELNRSLMEAKQSCHPRALVIINPGNPTGQVLTKANIEEIIKFAHENKLVLLADEVYQANVYAKGSQFHSFKKVIMEMGEPYSEMELASFMSCSKGYMGECGLRGAYSELVNFDSDVMANFSKCISAMLCPTVLGQCLLDCVVKPPKQGDPSYELYNEEKIHVLSSLKSKAKMVQEFFNSVDGFSCNEVQGAMYAFPKIDVPEKAKEEARRKNIPPDVFYAFQLLENTGICVIPGSGFKQIPGTYHIRTTILPPVEQLSEMLETFKKFHQYFLKEYK</sequence>
<dbReference type="CDD" id="cd00609">
    <property type="entry name" value="AAT_like"/>
    <property type="match status" value="1"/>
</dbReference>
<keyword evidence="12" id="KW-1185">Reference proteome</keyword>
<feature type="domain" description="Aminotransferase class I/classII large" evidence="10">
    <location>
        <begin position="65"/>
        <end position="449"/>
    </location>
</feature>
<evidence type="ECO:0000256" key="9">
    <source>
        <dbReference type="ARBA" id="ARBA00047412"/>
    </source>
</evidence>
<evidence type="ECO:0000313" key="12">
    <source>
        <dbReference type="Proteomes" id="UP001359485"/>
    </source>
</evidence>
<comment type="cofactor">
    <cofactor evidence="1">
        <name>pyridoxal 5'-phosphate</name>
        <dbReference type="ChEBI" id="CHEBI:597326"/>
    </cofactor>
</comment>
<evidence type="ECO:0000313" key="11">
    <source>
        <dbReference type="EMBL" id="KAK6618395.1"/>
    </source>
</evidence>
<dbReference type="InterPro" id="IPR004839">
    <property type="entry name" value="Aminotransferase_I/II_large"/>
</dbReference>
<evidence type="ECO:0000256" key="8">
    <source>
        <dbReference type="ARBA" id="ARBA00026106"/>
    </source>
</evidence>
<evidence type="ECO:0000256" key="3">
    <source>
        <dbReference type="ARBA" id="ARBA00022576"/>
    </source>
</evidence>
<protein>
    <recommendedName>
        <fullName evidence="8">alanine transaminase</fullName>
        <ecNumber evidence="8">2.6.1.2</ecNumber>
    </recommendedName>
</protein>
<evidence type="ECO:0000256" key="5">
    <source>
        <dbReference type="ARBA" id="ARBA00022898"/>
    </source>
</evidence>
<organism evidence="11 12">
    <name type="scientific">Polyplax serrata</name>
    <name type="common">Common mouse louse</name>
    <dbReference type="NCBI Taxonomy" id="468196"/>
    <lineage>
        <taxon>Eukaryota</taxon>
        <taxon>Metazoa</taxon>
        <taxon>Ecdysozoa</taxon>
        <taxon>Arthropoda</taxon>
        <taxon>Hexapoda</taxon>
        <taxon>Insecta</taxon>
        <taxon>Pterygota</taxon>
        <taxon>Neoptera</taxon>
        <taxon>Paraneoptera</taxon>
        <taxon>Psocodea</taxon>
        <taxon>Troctomorpha</taxon>
        <taxon>Phthiraptera</taxon>
        <taxon>Anoplura</taxon>
        <taxon>Polyplacidae</taxon>
        <taxon>Polyplax</taxon>
    </lineage>
</organism>
<dbReference type="InterPro" id="IPR015424">
    <property type="entry name" value="PyrdxlP-dep_Trfase"/>
</dbReference>
<accession>A0ABR1AFZ5</accession>
<keyword evidence="3" id="KW-0032">Aminotransferase</keyword>
<comment type="caution">
    <text evidence="11">The sequence shown here is derived from an EMBL/GenBank/DDBJ whole genome shotgun (WGS) entry which is preliminary data.</text>
</comment>
<dbReference type="PANTHER" id="PTHR11751">
    <property type="entry name" value="ALANINE AMINOTRANSFERASE"/>
    <property type="match status" value="1"/>
</dbReference>
<comment type="subunit">
    <text evidence="2">Homodimer.</text>
</comment>
<dbReference type="Gene3D" id="3.90.1150.10">
    <property type="entry name" value="Aspartate Aminotransferase, domain 1"/>
    <property type="match status" value="1"/>
</dbReference>
<name>A0ABR1AFZ5_POLSC</name>
<comment type="similarity">
    <text evidence="7">Belongs to the class-I pyridoxal-phosphate-dependent aminotransferase family. Alanine aminotransferase subfamily.</text>
</comment>
<comment type="catalytic activity">
    <reaction evidence="9">
        <text>L-alanine + 2-oxoglutarate = pyruvate + L-glutamate</text>
        <dbReference type="Rhea" id="RHEA:19453"/>
        <dbReference type="ChEBI" id="CHEBI:15361"/>
        <dbReference type="ChEBI" id="CHEBI:16810"/>
        <dbReference type="ChEBI" id="CHEBI:29985"/>
        <dbReference type="ChEBI" id="CHEBI:57972"/>
        <dbReference type="EC" id="2.6.1.2"/>
    </reaction>
</comment>
<evidence type="ECO:0000256" key="1">
    <source>
        <dbReference type="ARBA" id="ARBA00001933"/>
    </source>
</evidence>
<reference evidence="11 12" key="1">
    <citation type="submission" date="2023-09" db="EMBL/GenBank/DDBJ databases">
        <title>Genomes of two closely related lineages of the louse Polyplax serrata with different host specificities.</title>
        <authorList>
            <person name="Martinu J."/>
            <person name="Tarabai H."/>
            <person name="Stefka J."/>
            <person name="Hypsa V."/>
        </authorList>
    </citation>
    <scope>NUCLEOTIDE SEQUENCE [LARGE SCALE GENOMIC DNA]</scope>
    <source>
        <strain evidence="11">98ZLc_SE</strain>
    </source>
</reference>
<dbReference type="SUPFAM" id="SSF53383">
    <property type="entry name" value="PLP-dependent transferases"/>
    <property type="match status" value="1"/>
</dbReference>
<dbReference type="Proteomes" id="UP001359485">
    <property type="component" value="Unassembled WGS sequence"/>
</dbReference>
<dbReference type="InterPro" id="IPR015422">
    <property type="entry name" value="PyrdxlP-dep_Trfase_small"/>
</dbReference>
<comment type="pathway">
    <text evidence="6">Amino-acid degradation; L-alanine degradation via transaminase pathway; pyruvate from L-alanine: step 1/1.</text>
</comment>
<dbReference type="Gene3D" id="1.10.287.1970">
    <property type="match status" value="1"/>
</dbReference>
<evidence type="ECO:0000259" key="10">
    <source>
        <dbReference type="Pfam" id="PF00155"/>
    </source>
</evidence>
<evidence type="ECO:0000256" key="4">
    <source>
        <dbReference type="ARBA" id="ARBA00022679"/>
    </source>
</evidence>
<dbReference type="InterPro" id="IPR045088">
    <property type="entry name" value="ALAT1/2-like"/>
</dbReference>